<name>A0A837LE43_9ENTR</name>
<dbReference type="AlphaFoldDB" id="A0A837LE43"/>
<dbReference type="EMBL" id="LEDI01000018">
    <property type="protein sequence ID" value="KLQ04089.1"/>
    <property type="molecule type" value="Genomic_DNA"/>
</dbReference>
<dbReference type="RefSeq" id="WP_047748147.1">
    <property type="nucleotide sequence ID" value="NZ_LEDI01000018.1"/>
</dbReference>
<accession>A0A837LE43</accession>
<evidence type="ECO:0000313" key="1">
    <source>
        <dbReference type="EMBL" id="KLQ04089.1"/>
    </source>
</evidence>
<organism evidence="1 2">
    <name type="scientific">Enterobacter roggenkampii</name>
    <dbReference type="NCBI Taxonomy" id="1812935"/>
    <lineage>
        <taxon>Bacteria</taxon>
        <taxon>Pseudomonadati</taxon>
        <taxon>Pseudomonadota</taxon>
        <taxon>Gammaproteobacteria</taxon>
        <taxon>Enterobacterales</taxon>
        <taxon>Enterobacteriaceae</taxon>
        <taxon>Enterobacter</taxon>
        <taxon>Enterobacter cloacae complex</taxon>
    </lineage>
</organism>
<gene>
    <name evidence="1" type="ORF">ABF77_11005</name>
</gene>
<comment type="caution">
    <text evidence="1">The sequence shown here is derived from an EMBL/GenBank/DDBJ whole genome shotgun (WGS) entry which is preliminary data.</text>
</comment>
<dbReference type="Proteomes" id="UP000036013">
    <property type="component" value="Unassembled WGS sequence"/>
</dbReference>
<proteinExistence type="predicted"/>
<protein>
    <submittedName>
        <fullName evidence="1">Uncharacterized protein</fullName>
    </submittedName>
</protein>
<evidence type="ECO:0000313" key="2">
    <source>
        <dbReference type="Proteomes" id="UP000036013"/>
    </source>
</evidence>
<reference evidence="1 2" key="1">
    <citation type="submission" date="2015-06" db="EMBL/GenBank/DDBJ databases">
        <authorList>
            <person name="Adams M."/>
            <person name="Sutton G."/>
            <person name="Nelson K."/>
            <person name="Bonomo R."/>
            <person name="McCorrison J."/>
            <person name="Sanka R."/>
            <person name="Brinkac L."/>
            <person name="Nierman W."/>
        </authorList>
    </citation>
    <scope>NUCLEOTIDE SEQUENCE [LARGE SCALE GENOMIC DNA]</scope>
    <source>
        <strain evidence="1 2">GN02692</strain>
    </source>
</reference>
<sequence length="125" mass="14474">MQVTVLYSKKFLNDIATLSDDELKLIGDFAVSLKSSGFDGLPGRNKPSTGVSKRHAQREKLIQYAIQNRLWHYHIGHVEYDKNRSFGDWTSEYVVQYQNNNFKEARFVSYDPHPPFKLPPPESLD</sequence>